<evidence type="ECO:0000256" key="2">
    <source>
        <dbReference type="ARBA" id="ARBA00009212"/>
    </source>
</evidence>
<organism evidence="9 10">
    <name type="scientific">Candidatus Desulfatifera sulfidica</name>
    <dbReference type="NCBI Taxonomy" id="2841691"/>
    <lineage>
        <taxon>Bacteria</taxon>
        <taxon>Pseudomonadati</taxon>
        <taxon>Thermodesulfobacteriota</taxon>
        <taxon>Desulfobulbia</taxon>
        <taxon>Desulfobulbales</taxon>
        <taxon>Desulfobulbaceae</taxon>
        <taxon>Candidatus Desulfatifera</taxon>
    </lineage>
</organism>
<name>A0A8J6T903_9BACT</name>
<accession>A0A8J6T903</accession>
<feature type="transmembrane region" description="Helical" evidence="8">
    <location>
        <begin position="34"/>
        <end position="51"/>
    </location>
</feature>
<evidence type="ECO:0000256" key="1">
    <source>
        <dbReference type="ARBA" id="ARBA00004651"/>
    </source>
</evidence>
<evidence type="ECO:0000256" key="6">
    <source>
        <dbReference type="ARBA" id="ARBA00022989"/>
    </source>
</evidence>
<reference evidence="9 10" key="1">
    <citation type="submission" date="2020-08" db="EMBL/GenBank/DDBJ databases">
        <title>Bridging the membrane lipid divide: bacteria of the FCB group superphylum have the potential to synthesize archaeal ether lipids.</title>
        <authorList>
            <person name="Villanueva L."/>
            <person name="Von Meijenfeldt F.A.B."/>
            <person name="Westbye A.B."/>
            <person name="Yadav S."/>
            <person name="Hopmans E.C."/>
            <person name="Dutilh B.E."/>
            <person name="Sinninghe Damste J.S."/>
        </authorList>
    </citation>
    <scope>NUCLEOTIDE SEQUENCE [LARGE SCALE GENOMIC DNA]</scope>
    <source>
        <strain evidence="9">NIOZ-UU81</strain>
    </source>
</reference>
<dbReference type="GO" id="GO:0015385">
    <property type="term" value="F:sodium:proton antiporter activity"/>
    <property type="evidence" value="ECO:0007669"/>
    <property type="project" value="TreeGrafter"/>
</dbReference>
<evidence type="ECO:0000256" key="3">
    <source>
        <dbReference type="ARBA" id="ARBA00022448"/>
    </source>
</evidence>
<proteinExistence type="inferred from homology"/>
<comment type="similarity">
    <text evidence="2">Belongs to the CPA3 antiporters (TC 2.A.63) subunit F family.</text>
</comment>
<keyword evidence="7 8" id="KW-0472">Membrane</keyword>
<comment type="caution">
    <text evidence="9">The sequence shown here is derived from an EMBL/GenBank/DDBJ whole genome shotgun (WGS) entry which is preliminary data.</text>
</comment>
<protein>
    <submittedName>
        <fullName evidence="9">Multiple resistance and pH regulation protein F</fullName>
    </submittedName>
</protein>
<keyword evidence="3" id="KW-0813">Transport</keyword>
<dbReference type="Pfam" id="PF04066">
    <property type="entry name" value="MrpF_PhaF"/>
    <property type="match status" value="1"/>
</dbReference>
<dbReference type="Proteomes" id="UP000599024">
    <property type="component" value="Unassembled WGS sequence"/>
</dbReference>
<dbReference type="PANTHER" id="PTHR34702">
    <property type="entry name" value="NA(+)/H(+) ANTIPORTER SUBUNIT F1"/>
    <property type="match status" value="1"/>
</dbReference>
<dbReference type="InterPro" id="IPR007208">
    <property type="entry name" value="MrpF/PhaF-like"/>
</dbReference>
<dbReference type="GO" id="GO:0005886">
    <property type="term" value="C:plasma membrane"/>
    <property type="evidence" value="ECO:0007669"/>
    <property type="project" value="UniProtKB-SubCell"/>
</dbReference>
<dbReference type="AlphaFoldDB" id="A0A8J6T903"/>
<comment type="subcellular location">
    <subcellularLocation>
        <location evidence="1">Cell membrane</location>
        <topology evidence="1">Multi-pass membrane protein</topology>
    </subcellularLocation>
</comment>
<keyword evidence="6 8" id="KW-1133">Transmembrane helix</keyword>
<evidence type="ECO:0000313" key="10">
    <source>
        <dbReference type="Proteomes" id="UP000599024"/>
    </source>
</evidence>
<evidence type="ECO:0000256" key="5">
    <source>
        <dbReference type="ARBA" id="ARBA00022692"/>
    </source>
</evidence>
<evidence type="ECO:0000256" key="7">
    <source>
        <dbReference type="ARBA" id="ARBA00023136"/>
    </source>
</evidence>
<gene>
    <name evidence="9" type="ORF">H8E79_02440</name>
</gene>
<keyword evidence="4" id="KW-1003">Cell membrane</keyword>
<evidence type="ECO:0000313" key="9">
    <source>
        <dbReference type="EMBL" id="MBC8208011.1"/>
    </source>
</evidence>
<sequence length="86" mass="9135">MSGVTLLAVLVLLIAVSGGMVRILIGPTAADRMLAIQLLTTCGVAILLLLAQALERSILVHVALVFALLAVLAVMTFILRTWQGRR</sequence>
<evidence type="ECO:0000256" key="4">
    <source>
        <dbReference type="ARBA" id="ARBA00022475"/>
    </source>
</evidence>
<evidence type="ECO:0000256" key="8">
    <source>
        <dbReference type="SAM" id="Phobius"/>
    </source>
</evidence>
<keyword evidence="5 8" id="KW-0812">Transmembrane</keyword>
<dbReference type="PANTHER" id="PTHR34702:SF1">
    <property type="entry name" value="NA(+)_H(+) ANTIPORTER SUBUNIT F"/>
    <property type="match status" value="1"/>
</dbReference>
<feature type="transmembrane region" description="Helical" evidence="8">
    <location>
        <begin position="58"/>
        <end position="79"/>
    </location>
</feature>
<dbReference type="EMBL" id="JACNLK010000026">
    <property type="protein sequence ID" value="MBC8208011.1"/>
    <property type="molecule type" value="Genomic_DNA"/>
</dbReference>